<sequence>MPTTRLELTFLPGLGGVVHDEVVERLAPARPPRPVPGREDALVVDVTGPLRPALALRTPVAAWVALHLDVPRPRSLVSGDHLARVVGAVRSAQLAAAASSLRLEAAGKDSLVLQRLAAELSAATGLPHDPRDGELVVRLRRGVPPEGGAARTEDPGWDVLVRIGRRPLSARPWRVVDYPGAANATIAAALVRLAGVRPQDRVLNLMGGSGTLLVERLLAGPAAAAALVDTAAGARDAARANLAAAGLVVAGAPAPPRRVAGAPVVAVVDADATDSVALAGALTGALTGAPTGTPAGAPPGGAAAWDLVLADPPWGTLHGTHATAADVHAGLLRGAAALTVPGGRLAVLTHEVRVMERCVAAAAADWRPAAEPLRVFAKGHHPRIWVLERRGGTGQPRR</sequence>
<dbReference type="Gene3D" id="3.40.50.150">
    <property type="entry name" value="Vaccinia Virus protein VP39"/>
    <property type="match status" value="1"/>
</dbReference>
<feature type="domain" description="Ribosomal RNA large subunit methyltransferase K/L-like methyltransferase" evidence="1">
    <location>
        <begin position="171"/>
        <end position="367"/>
    </location>
</feature>
<dbReference type="InterPro" id="IPR000241">
    <property type="entry name" value="RlmKL-like_Mtase"/>
</dbReference>
<evidence type="ECO:0000313" key="3">
    <source>
        <dbReference type="Proteomes" id="UP000199012"/>
    </source>
</evidence>
<dbReference type="RefSeq" id="WP_239078769.1">
    <property type="nucleotide sequence ID" value="NZ_BONM01000008.1"/>
</dbReference>
<dbReference type="PANTHER" id="PTHR14911:SF13">
    <property type="entry name" value="TRNA (GUANINE(6)-N2)-METHYLTRANSFERASE THUMP3"/>
    <property type="match status" value="1"/>
</dbReference>
<name>A0A1I0YF71_9CELL</name>
<keyword evidence="2" id="KW-0489">Methyltransferase</keyword>
<dbReference type="STRING" id="988821.SAMN05421867_10792"/>
<keyword evidence="2" id="KW-0808">Transferase</keyword>
<dbReference type="AlphaFoldDB" id="A0A1I0YF71"/>
<evidence type="ECO:0000313" key="2">
    <source>
        <dbReference type="EMBL" id="SFB11457.1"/>
    </source>
</evidence>
<dbReference type="EMBL" id="FOKA01000007">
    <property type="protein sequence ID" value="SFB11457.1"/>
    <property type="molecule type" value="Genomic_DNA"/>
</dbReference>
<dbReference type="Pfam" id="PF01170">
    <property type="entry name" value="UPF0020"/>
    <property type="match status" value="1"/>
</dbReference>
<gene>
    <name evidence="2" type="ORF">SAMN05421867_10792</name>
</gene>
<protein>
    <submittedName>
        <fullName evidence="2">Putative RNA methylase family UPF0020</fullName>
    </submittedName>
</protein>
<dbReference type="Proteomes" id="UP000199012">
    <property type="component" value="Unassembled WGS sequence"/>
</dbReference>
<dbReference type="GO" id="GO:0016423">
    <property type="term" value="F:tRNA (guanine) methyltransferase activity"/>
    <property type="evidence" value="ECO:0007669"/>
    <property type="project" value="TreeGrafter"/>
</dbReference>
<dbReference type="PROSITE" id="PS00092">
    <property type="entry name" value="N6_MTASE"/>
    <property type="match status" value="1"/>
</dbReference>
<keyword evidence="3" id="KW-1185">Reference proteome</keyword>
<dbReference type="InterPro" id="IPR002052">
    <property type="entry name" value="DNA_methylase_N6_adenine_CS"/>
</dbReference>
<dbReference type="PANTHER" id="PTHR14911">
    <property type="entry name" value="THUMP DOMAIN-CONTAINING"/>
    <property type="match status" value="1"/>
</dbReference>
<dbReference type="InterPro" id="IPR029063">
    <property type="entry name" value="SAM-dependent_MTases_sf"/>
</dbReference>
<evidence type="ECO:0000259" key="1">
    <source>
        <dbReference type="Pfam" id="PF01170"/>
    </source>
</evidence>
<organism evidence="2 3">
    <name type="scientific">Cellulomonas marina</name>
    <dbReference type="NCBI Taxonomy" id="988821"/>
    <lineage>
        <taxon>Bacteria</taxon>
        <taxon>Bacillati</taxon>
        <taxon>Actinomycetota</taxon>
        <taxon>Actinomycetes</taxon>
        <taxon>Micrococcales</taxon>
        <taxon>Cellulomonadaceae</taxon>
        <taxon>Cellulomonas</taxon>
    </lineage>
</organism>
<dbReference type="GO" id="GO:0003676">
    <property type="term" value="F:nucleic acid binding"/>
    <property type="evidence" value="ECO:0007669"/>
    <property type="project" value="InterPro"/>
</dbReference>
<accession>A0A1I0YF71</accession>
<reference evidence="2 3" key="1">
    <citation type="submission" date="2016-10" db="EMBL/GenBank/DDBJ databases">
        <authorList>
            <person name="de Groot N.N."/>
        </authorList>
    </citation>
    <scope>NUCLEOTIDE SEQUENCE [LARGE SCALE GENOMIC DNA]</scope>
    <source>
        <strain evidence="2 3">CGMCC 4.6945</strain>
    </source>
</reference>
<proteinExistence type="predicted"/>
<dbReference type="SUPFAM" id="SSF53335">
    <property type="entry name" value="S-adenosyl-L-methionine-dependent methyltransferases"/>
    <property type="match status" value="1"/>
</dbReference>
<dbReference type="GO" id="GO:0030488">
    <property type="term" value="P:tRNA methylation"/>
    <property type="evidence" value="ECO:0007669"/>
    <property type="project" value="TreeGrafter"/>
</dbReference>